<dbReference type="EMBL" id="CAJC01000164">
    <property type="protein sequence ID" value="CCI53962.1"/>
    <property type="molecule type" value="Genomic_DNA"/>
</dbReference>
<name>A0A077MFG6_9MICO</name>
<proteinExistence type="predicted"/>
<keyword evidence="2" id="KW-1185">Reference proteome</keyword>
<evidence type="ECO:0000313" key="1">
    <source>
        <dbReference type="EMBL" id="CCI53962.1"/>
    </source>
</evidence>
<dbReference type="Proteomes" id="UP000035720">
    <property type="component" value="Unassembled WGS sequence"/>
</dbReference>
<accession>A0A077MFG6</accession>
<sequence>MPRTGRARTRCGRCGRGGSTRAIWWSGVCSDAGRGWPKGWNFGAAQQANRADRAGSLDPFTDASRLTWRRWTEDER</sequence>
<organism evidence="1 2">
    <name type="scientific">Nostocoides jenkinsii Ben 74</name>
    <dbReference type="NCBI Taxonomy" id="1193518"/>
    <lineage>
        <taxon>Bacteria</taxon>
        <taxon>Bacillati</taxon>
        <taxon>Actinomycetota</taxon>
        <taxon>Actinomycetes</taxon>
        <taxon>Micrococcales</taxon>
        <taxon>Intrasporangiaceae</taxon>
        <taxon>Nostocoides</taxon>
    </lineage>
</organism>
<evidence type="ECO:0000313" key="2">
    <source>
        <dbReference type="Proteomes" id="UP000035720"/>
    </source>
</evidence>
<dbReference type="AlphaFoldDB" id="A0A077MFG6"/>
<gene>
    <name evidence="1" type="ORF">BN13_520007</name>
</gene>
<protein>
    <submittedName>
        <fullName evidence="1">Uncharacterized protein</fullName>
    </submittedName>
</protein>
<comment type="caution">
    <text evidence="1">The sequence shown here is derived from an EMBL/GenBank/DDBJ whole genome shotgun (WGS) entry which is preliminary data.</text>
</comment>
<reference evidence="1 2" key="1">
    <citation type="journal article" date="2013" name="ISME J.">
        <title>A metabolic model for members of the genus Tetrasphaera involved in enhanced biological phosphorus removal.</title>
        <authorList>
            <person name="Kristiansen R."/>
            <person name="Nguyen H.T.T."/>
            <person name="Saunders A.M."/>
            <person name="Nielsen J.L."/>
            <person name="Wimmer R."/>
            <person name="Le V.Q."/>
            <person name="McIlroy S.J."/>
            <person name="Petrovski S."/>
            <person name="Seviour R.J."/>
            <person name="Calteau A."/>
            <person name="Nielsen K.L."/>
            <person name="Nielsen P.H."/>
        </authorList>
    </citation>
    <scope>NUCLEOTIDE SEQUENCE [LARGE SCALE GENOMIC DNA]</scope>
    <source>
        <strain evidence="1 2">Ben 74</strain>
    </source>
</reference>